<name>A0AAU6SEG9_9MICO</name>
<feature type="domain" description="DUF7882" evidence="1">
    <location>
        <begin position="1"/>
        <end position="96"/>
    </location>
</feature>
<keyword evidence="2" id="KW-0436">Ligase</keyword>
<reference evidence="2" key="1">
    <citation type="submission" date="2024-04" db="EMBL/GenBank/DDBJ databases">
        <authorList>
            <person name="Roder T."/>
            <person name="Oberhansli S."/>
            <person name="Kreuzer M."/>
        </authorList>
    </citation>
    <scope>NUCLEOTIDE SEQUENCE</scope>
    <source>
        <strain evidence="2">LWS13-1.2</strain>
    </source>
</reference>
<dbReference type="GO" id="GO:0016874">
    <property type="term" value="F:ligase activity"/>
    <property type="evidence" value="ECO:0007669"/>
    <property type="project" value="UniProtKB-KW"/>
</dbReference>
<dbReference type="AlphaFoldDB" id="A0AAU6SEG9"/>
<organism evidence="2">
    <name type="scientific">Microbacterium sp. LWS13-1.2</name>
    <dbReference type="NCBI Taxonomy" id="3135264"/>
    <lineage>
        <taxon>Bacteria</taxon>
        <taxon>Bacillati</taxon>
        <taxon>Actinomycetota</taxon>
        <taxon>Actinomycetes</taxon>
        <taxon>Micrococcales</taxon>
        <taxon>Microbacteriaceae</taxon>
        <taxon>Microbacterium</taxon>
    </lineage>
</organism>
<dbReference type="RefSeq" id="WP_349426145.1">
    <property type="nucleotide sequence ID" value="NZ_CP151632.1"/>
</dbReference>
<evidence type="ECO:0000313" key="2">
    <source>
        <dbReference type="EMBL" id="WZO35306.1"/>
    </source>
</evidence>
<sequence length="111" mass="12660">MGKFIYEGTVKADFDDRVLAHLMVVISAKLRRGESFSFSWKDDPSIGNGRMTVWIHPHAALVYKFYGSRQPPINRAWVEALIYTANSTTGLHIVPEPPDHHEDGPAWHHEH</sequence>
<dbReference type="Pfam" id="PF25355">
    <property type="entry name" value="DUF7882"/>
    <property type="match status" value="1"/>
</dbReference>
<evidence type="ECO:0000259" key="1">
    <source>
        <dbReference type="Pfam" id="PF25355"/>
    </source>
</evidence>
<dbReference type="EMBL" id="CP151632">
    <property type="protein sequence ID" value="WZO35306.1"/>
    <property type="molecule type" value="Genomic_DNA"/>
</dbReference>
<proteinExistence type="predicted"/>
<gene>
    <name evidence="2" type="ORF">MRBLWS13_003002</name>
</gene>
<protein>
    <submittedName>
        <fullName evidence="2">ATP-dependent DNA ligase</fullName>
    </submittedName>
</protein>
<dbReference type="InterPro" id="IPR057204">
    <property type="entry name" value="DUF7882"/>
</dbReference>
<accession>A0AAU6SEG9</accession>